<keyword evidence="8" id="KW-1185">Reference proteome</keyword>
<dbReference type="PROSITE" id="PS01081">
    <property type="entry name" value="HTH_TETR_1"/>
    <property type="match status" value="1"/>
</dbReference>
<dbReference type="InterPro" id="IPR041490">
    <property type="entry name" value="KstR2_TetR_C"/>
</dbReference>
<dbReference type="SUPFAM" id="SSF46689">
    <property type="entry name" value="Homeodomain-like"/>
    <property type="match status" value="1"/>
</dbReference>
<evidence type="ECO:0000259" key="6">
    <source>
        <dbReference type="PROSITE" id="PS50977"/>
    </source>
</evidence>
<dbReference type="Pfam" id="PF00440">
    <property type="entry name" value="TetR_N"/>
    <property type="match status" value="1"/>
</dbReference>
<feature type="domain" description="HTH tetR-type" evidence="6">
    <location>
        <begin position="18"/>
        <end position="78"/>
    </location>
</feature>
<evidence type="ECO:0000256" key="2">
    <source>
        <dbReference type="ARBA" id="ARBA00023015"/>
    </source>
</evidence>
<proteinExistence type="predicted"/>
<comment type="caution">
    <text evidence="7">The sequence shown here is derived from an EMBL/GenBank/DDBJ whole genome shotgun (WGS) entry which is preliminary data.</text>
</comment>
<dbReference type="InterPro" id="IPR023772">
    <property type="entry name" value="DNA-bd_HTH_TetR-type_CS"/>
</dbReference>
<feature type="DNA-binding region" description="H-T-H motif" evidence="5">
    <location>
        <begin position="41"/>
        <end position="60"/>
    </location>
</feature>
<protein>
    <submittedName>
        <fullName evidence="7">TetR/AcrR family transcriptional regulator</fullName>
    </submittedName>
</protein>
<keyword evidence="3 5" id="KW-0238">DNA-binding</keyword>
<evidence type="ECO:0000256" key="5">
    <source>
        <dbReference type="PROSITE-ProRule" id="PRU00335"/>
    </source>
</evidence>
<evidence type="ECO:0000256" key="1">
    <source>
        <dbReference type="ARBA" id="ARBA00022491"/>
    </source>
</evidence>
<dbReference type="PRINTS" id="PR00455">
    <property type="entry name" value="HTHTETR"/>
</dbReference>
<dbReference type="InterPro" id="IPR009057">
    <property type="entry name" value="Homeodomain-like_sf"/>
</dbReference>
<keyword evidence="2" id="KW-0805">Transcription regulation</keyword>
<name>A0ABU8VY28_9BURK</name>
<dbReference type="EMBL" id="JBBKZV010000005">
    <property type="protein sequence ID" value="MEJ8822668.1"/>
    <property type="molecule type" value="Genomic_DNA"/>
</dbReference>
<dbReference type="Proteomes" id="UP001363010">
    <property type="component" value="Unassembled WGS sequence"/>
</dbReference>
<evidence type="ECO:0000256" key="4">
    <source>
        <dbReference type="ARBA" id="ARBA00023163"/>
    </source>
</evidence>
<dbReference type="PANTHER" id="PTHR30055">
    <property type="entry name" value="HTH-TYPE TRANSCRIPTIONAL REGULATOR RUTR"/>
    <property type="match status" value="1"/>
</dbReference>
<reference evidence="7 8" key="1">
    <citation type="submission" date="2024-03" db="EMBL/GenBank/DDBJ databases">
        <title>Novel species of the genus Variovorax.</title>
        <authorList>
            <person name="Liu Q."/>
            <person name="Xin Y.-H."/>
        </authorList>
    </citation>
    <scope>NUCLEOTIDE SEQUENCE [LARGE SCALE GENOMIC DNA]</scope>
    <source>
        <strain evidence="7 8">KACC 18501</strain>
    </source>
</reference>
<sequence>MATARTARTKASGGTAVEDRPTQLLEIASRLFATHGYAGTSLRDIAEQANITKAALYYHFASKEALYEQIVVNNLQSLIDRVSDATKQADGATEKVRAFMLTAADVFAEAPDAWIAGSNVFWSSMGPEIRAAAVSRRDKFEKLLRSCIAQGVASGEFRDVDAATAGRLLLSTLNQMTRWIKRDGRLTPRQVIDQYLDIILTGMKAPAGGEISESRGRRAAAKS</sequence>
<keyword evidence="4" id="KW-0804">Transcription</keyword>
<gene>
    <name evidence="7" type="ORF">WKW80_11585</name>
</gene>
<dbReference type="PANTHER" id="PTHR30055:SF240">
    <property type="entry name" value="HTH-TYPE TRANSCRIPTIONAL REGULATOR ACRR"/>
    <property type="match status" value="1"/>
</dbReference>
<evidence type="ECO:0000313" key="7">
    <source>
        <dbReference type="EMBL" id="MEJ8822668.1"/>
    </source>
</evidence>
<dbReference type="SUPFAM" id="SSF48498">
    <property type="entry name" value="Tetracyclin repressor-like, C-terminal domain"/>
    <property type="match status" value="1"/>
</dbReference>
<dbReference type="Gene3D" id="1.10.357.10">
    <property type="entry name" value="Tetracycline Repressor, domain 2"/>
    <property type="match status" value="1"/>
</dbReference>
<evidence type="ECO:0000313" key="8">
    <source>
        <dbReference type="Proteomes" id="UP001363010"/>
    </source>
</evidence>
<dbReference type="PROSITE" id="PS50977">
    <property type="entry name" value="HTH_TETR_2"/>
    <property type="match status" value="1"/>
</dbReference>
<organism evidence="7 8">
    <name type="scientific">Variovorax humicola</name>
    <dbReference type="NCBI Taxonomy" id="1769758"/>
    <lineage>
        <taxon>Bacteria</taxon>
        <taxon>Pseudomonadati</taxon>
        <taxon>Pseudomonadota</taxon>
        <taxon>Betaproteobacteria</taxon>
        <taxon>Burkholderiales</taxon>
        <taxon>Comamonadaceae</taxon>
        <taxon>Variovorax</taxon>
    </lineage>
</organism>
<accession>A0ABU8VY28</accession>
<dbReference type="Gene3D" id="1.10.10.60">
    <property type="entry name" value="Homeodomain-like"/>
    <property type="match status" value="1"/>
</dbReference>
<dbReference type="RefSeq" id="WP_340363707.1">
    <property type="nucleotide sequence ID" value="NZ_JBBKZV010000005.1"/>
</dbReference>
<dbReference type="InterPro" id="IPR036271">
    <property type="entry name" value="Tet_transcr_reg_TetR-rel_C_sf"/>
</dbReference>
<keyword evidence="1" id="KW-0678">Repressor</keyword>
<dbReference type="InterPro" id="IPR050109">
    <property type="entry name" value="HTH-type_TetR-like_transc_reg"/>
</dbReference>
<dbReference type="Pfam" id="PF17932">
    <property type="entry name" value="TetR_C_24"/>
    <property type="match status" value="1"/>
</dbReference>
<dbReference type="InterPro" id="IPR001647">
    <property type="entry name" value="HTH_TetR"/>
</dbReference>
<evidence type="ECO:0000256" key="3">
    <source>
        <dbReference type="ARBA" id="ARBA00023125"/>
    </source>
</evidence>